<dbReference type="PROSITE" id="PS00138">
    <property type="entry name" value="SUBTILASE_SER"/>
    <property type="match status" value="1"/>
</dbReference>
<evidence type="ECO:0000256" key="5">
    <source>
        <dbReference type="PROSITE-ProRule" id="PRU01240"/>
    </source>
</evidence>
<dbReference type="InterPro" id="IPR017317">
    <property type="entry name" value="Pept_S8_subtilisin_bacteroid-2"/>
</dbReference>
<sequence length="463" mass="51776">MIILMMIACFAIFARHVDDTSRISYPGGKCYLYRIYLSDKAGSQYSLQKPEEFLSLRSIKRREKQHLSLDSTDLPISERYIRQICDWGFEIVDKSKWNNTLLLRVRTPKDLKKLEHIPFVKSIKKVFESPDSINRRDRMNYHKTITSFIQDNESFYGSTEFQIKKLNGHKLHEAGYHGEAMMIAVLDGGFMNVDRIPAFHQIQLAGVADFVSPRSQNVFKEMEHGTMVLSVMAAEVEHYYVGAAPRASYVLVRCEDEQTESLAEEDYWASAVEYADSLGVDVINSSLGYHGFDDKTMDYKYENLDGKTAMISCTAAKLASKGIILVNSAGNEGMGSWKKINVPADASDILTVGAITRSGINAPFSSIGFTADGRVKPDVMAIGSPASVITGRGTVINDMGTSFSAPIIAGMVACLWEALPHLNAYEIMSIVKRSSDRYSRPNNIFGYGVPDFWKAYLMGKKDK</sequence>
<dbReference type="InterPro" id="IPR036852">
    <property type="entry name" value="Peptidase_S8/S53_dom_sf"/>
</dbReference>
<dbReference type="InterPro" id="IPR050131">
    <property type="entry name" value="Peptidase_S8_subtilisin-like"/>
</dbReference>
<feature type="active site" description="Charge relay system" evidence="5">
    <location>
        <position position="187"/>
    </location>
</feature>
<name>A0ABX4EGB9_SEGBR</name>
<feature type="active site" description="Charge relay system" evidence="5">
    <location>
        <position position="224"/>
    </location>
</feature>
<dbReference type="PROSITE" id="PS51892">
    <property type="entry name" value="SUBTILASE"/>
    <property type="match status" value="1"/>
</dbReference>
<reference evidence="7 8" key="1">
    <citation type="submission" date="2017-08" db="EMBL/GenBank/DDBJ databases">
        <title>Comparative genomics of non-oral Prevotella species.</title>
        <authorList>
            <person name="Accetto T."/>
            <person name="Nograsek B."/>
            <person name="Avgustin G."/>
        </authorList>
    </citation>
    <scope>NUCLEOTIDE SEQUENCE [LARGE SCALE GENOMIC DNA]</scope>
    <source>
        <strain evidence="7 8">TC1-1</strain>
    </source>
</reference>
<dbReference type="Gene3D" id="3.40.50.200">
    <property type="entry name" value="Peptidase S8/S53 domain"/>
    <property type="match status" value="1"/>
</dbReference>
<keyword evidence="2 5" id="KW-0645">Protease</keyword>
<dbReference type="SUPFAM" id="SSF52743">
    <property type="entry name" value="Subtilisin-like"/>
    <property type="match status" value="1"/>
</dbReference>
<evidence type="ECO:0000259" key="6">
    <source>
        <dbReference type="Pfam" id="PF00082"/>
    </source>
</evidence>
<dbReference type="PANTHER" id="PTHR43806">
    <property type="entry name" value="PEPTIDASE S8"/>
    <property type="match status" value="1"/>
</dbReference>
<keyword evidence="3 5" id="KW-0378">Hydrolase</keyword>
<dbReference type="EMBL" id="NPJF01000051">
    <property type="protein sequence ID" value="OYP53982.1"/>
    <property type="molecule type" value="Genomic_DNA"/>
</dbReference>
<feature type="domain" description="Peptidase S8/S53" evidence="6">
    <location>
        <begin position="181"/>
        <end position="448"/>
    </location>
</feature>
<evidence type="ECO:0000256" key="1">
    <source>
        <dbReference type="ARBA" id="ARBA00011073"/>
    </source>
</evidence>
<protein>
    <submittedName>
        <fullName evidence="7">Serine protease</fullName>
    </submittedName>
</protein>
<accession>A0ABX4EGB9</accession>
<dbReference type="Proteomes" id="UP000216189">
    <property type="component" value="Unassembled WGS sequence"/>
</dbReference>
<dbReference type="PRINTS" id="PR00723">
    <property type="entry name" value="SUBTILISIN"/>
</dbReference>
<dbReference type="GO" id="GO:0006508">
    <property type="term" value="P:proteolysis"/>
    <property type="evidence" value="ECO:0007669"/>
    <property type="project" value="UniProtKB-KW"/>
</dbReference>
<evidence type="ECO:0000256" key="2">
    <source>
        <dbReference type="ARBA" id="ARBA00022670"/>
    </source>
</evidence>
<proteinExistence type="inferred from homology"/>
<dbReference type="GO" id="GO:0008233">
    <property type="term" value="F:peptidase activity"/>
    <property type="evidence" value="ECO:0007669"/>
    <property type="project" value="UniProtKB-KW"/>
</dbReference>
<evidence type="ECO:0000256" key="3">
    <source>
        <dbReference type="ARBA" id="ARBA00022801"/>
    </source>
</evidence>
<evidence type="ECO:0000313" key="8">
    <source>
        <dbReference type="Proteomes" id="UP000216189"/>
    </source>
</evidence>
<comment type="caution">
    <text evidence="7">The sequence shown here is derived from an EMBL/GenBank/DDBJ whole genome shotgun (WGS) entry which is preliminary data.</text>
</comment>
<dbReference type="InterPro" id="IPR015500">
    <property type="entry name" value="Peptidase_S8_subtilisin-rel"/>
</dbReference>
<organism evidence="7 8">
    <name type="scientific">Segatella bryantii</name>
    <name type="common">Prevotella bryantii</name>
    <dbReference type="NCBI Taxonomy" id="77095"/>
    <lineage>
        <taxon>Bacteria</taxon>
        <taxon>Pseudomonadati</taxon>
        <taxon>Bacteroidota</taxon>
        <taxon>Bacteroidia</taxon>
        <taxon>Bacteroidales</taxon>
        <taxon>Prevotellaceae</taxon>
        <taxon>Segatella</taxon>
    </lineage>
</organism>
<dbReference type="InterPro" id="IPR023828">
    <property type="entry name" value="Peptidase_S8_Ser-AS"/>
</dbReference>
<comment type="similarity">
    <text evidence="1 5">Belongs to the peptidase S8 family.</text>
</comment>
<feature type="active site" description="Charge relay system" evidence="5">
    <location>
        <position position="402"/>
    </location>
</feature>
<gene>
    <name evidence="7" type="ORF">CIK91_10405</name>
</gene>
<dbReference type="Pfam" id="PF00082">
    <property type="entry name" value="Peptidase_S8"/>
    <property type="match status" value="1"/>
</dbReference>
<dbReference type="InterPro" id="IPR000209">
    <property type="entry name" value="Peptidase_S8/S53_dom"/>
</dbReference>
<evidence type="ECO:0000313" key="7">
    <source>
        <dbReference type="EMBL" id="OYP53982.1"/>
    </source>
</evidence>
<dbReference type="PIRSF" id="PIRSF037903">
    <property type="entry name" value="Subtilisin_rel_GFO_2223"/>
    <property type="match status" value="1"/>
</dbReference>
<keyword evidence="8" id="KW-1185">Reference proteome</keyword>
<keyword evidence="4 5" id="KW-0720">Serine protease</keyword>
<evidence type="ECO:0000256" key="4">
    <source>
        <dbReference type="ARBA" id="ARBA00022825"/>
    </source>
</evidence>
<dbReference type="PANTHER" id="PTHR43806:SF67">
    <property type="entry name" value="EGF-LIKE DOMAIN-CONTAINING PROTEIN"/>
    <property type="match status" value="1"/>
</dbReference>